<dbReference type="Proteomes" id="UP000789396">
    <property type="component" value="Unassembled WGS sequence"/>
</dbReference>
<protein>
    <submittedName>
        <fullName evidence="2">1958_t:CDS:1</fullName>
    </submittedName>
</protein>
<comment type="caution">
    <text evidence="2">The sequence shown here is derived from an EMBL/GenBank/DDBJ whole genome shotgun (WGS) entry which is preliminary data.</text>
</comment>
<sequence>RAVLMIAVRENNHSFIAMLDKYIDNCNELSSNSDTASSSESDDNHNGTEKGKLNLSELMNPHKRKGK</sequence>
<feature type="region of interest" description="Disordered" evidence="1">
    <location>
        <begin position="28"/>
        <end position="67"/>
    </location>
</feature>
<dbReference type="EMBL" id="CAJVPZ010056115">
    <property type="protein sequence ID" value="CAG8785317.1"/>
    <property type="molecule type" value="Genomic_DNA"/>
</dbReference>
<keyword evidence="3" id="KW-1185">Reference proteome</keyword>
<feature type="non-terminal residue" evidence="2">
    <location>
        <position position="67"/>
    </location>
</feature>
<feature type="non-terminal residue" evidence="2">
    <location>
        <position position="1"/>
    </location>
</feature>
<evidence type="ECO:0000313" key="2">
    <source>
        <dbReference type="EMBL" id="CAG8785317.1"/>
    </source>
</evidence>
<accession>A0A9N9NYG8</accession>
<feature type="compositionally biased region" description="Low complexity" evidence="1">
    <location>
        <begin position="30"/>
        <end position="39"/>
    </location>
</feature>
<gene>
    <name evidence="2" type="ORF">RFULGI_LOCUS16194</name>
</gene>
<feature type="compositionally biased region" description="Basic and acidic residues" evidence="1">
    <location>
        <begin position="42"/>
        <end position="52"/>
    </location>
</feature>
<dbReference type="AlphaFoldDB" id="A0A9N9NYG8"/>
<reference evidence="2" key="1">
    <citation type="submission" date="2021-06" db="EMBL/GenBank/DDBJ databases">
        <authorList>
            <person name="Kallberg Y."/>
            <person name="Tangrot J."/>
            <person name="Rosling A."/>
        </authorList>
    </citation>
    <scope>NUCLEOTIDE SEQUENCE</scope>
    <source>
        <strain evidence="2">IN212</strain>
    </source>
</reference>
<evidence type="ECO:0000313" key="3">
    <source>
        <dbReference type="Proteomes" id="UP000789396"/>
    </source>
</evidence>
<name>A0A9N9NYG8_9GLOM</name>
<organism evidence="2 3">
    <name type="scientific">Racocetra fulgida</name>
    <dbReference type="NCBI Taxonomy" id="60492"/>
    <lineage>
        <taxon>Eukaryota</taxon>
        <taxon>Fungi</taxon>
        <taxon>Fungi incertae sedis</taxon>
        <taxon>Mucoromycota</taxon>
        <taxon>Glomeromycotina</taxon>
        <taxon>Glomeromycetes</taxon>
        <taxon>Diversisporales</taxon>
        <taxon>Gigasporaceae</taxon>
        <taxon>Racocetra</taxon>
    </lineage>
</organism>
<evidence type="ECO:0000256" key="1">
    <source>
        <dbReference type="SAM" id="MobiDB-lite"/>
    </source>
</evidence>
<proteinExistence type="predicted"/>